<organism evidence="1 2">
    <name type="scientific">Gossypium aridum</name>
    <name type="common">American cotton</name>
    <name type="synonym">Erioxylum aridum</name>
    <dbReference type="NCBI Taxonomy" id="34290"/>
    <lineage>
        <taxon>Eukaryota</taxon>
        <taxon>Viridiplantae</taxon>
        <taxon>Streptophyta</taxon>
        <taxon>Embryophyta</taxon>
        <taxon>Tracheophyta</taxon>
        <taxon>Spermatophyta</taxon>
        <taxon>Magnoliopsida</taxon>
        <taxon>eudicotyledons</taxon>
        <taxon>Gunneridae</taxon>
        <taxon>Pentapetalae</taxon>
        <taxon>rosids</taxon>
        <taxon>malvids</taxon>
        <taxon>Malvales</taxon>
        <taxon>Malvaceae</taxon>
        <taxon>Malvoideae</taxon>
        <taxon>Gossypium</taxon>
    </lineage>
</organism>
<dbReference type="EMBL" id="JABFAA010000009">
    <property type="protein sequence ID" value="MBA0692376.1"/>
    <property type="molecule type" value="Genomic_DNA"/>
</dbReference>
<reference evidence="1 2" key="1">
    <citation type="journal article" date="2019" name="Genome Biol. Evol.">
        <title>Insights into the evolution of the New World diploid cottons (Gossypium, subgenus Houzingenia) based on genome sequencing.</title>
        <authorList>
            <person name="Grover C.E."/>
            <person name="Arick M.A. 2nd"/>
            <person name="Thrash A."/>
            <person name="Conover J.L."/>
            <person name="Sanders W.S."/>
            <person name="Peterson D.G."/>
            <person name="Frelichowski J.E."/>
            <person name="Scheffler J.A."/>
            <person name="Scheffler B.E."/>
            <person name="Wendel J.F."/>
        </authorList>
    </citation>
    <scope>NUCLEOTIDE SEQUENCE [LARGE SCALE GENOMIC DNA]</scope>
    <source>
        <strain evidence="1">185</strain>
        <tissue evidence="1">Leaf</tissue>
    </source>
</reference>
<proteinExistence type="predicted"/>
<sequence length="184" mass="19964">MVDLLSLLNIINVLCGWMTLDCPFLFGGGGLLVGWGGVLDRGEKIELLVDKTENLQFQLPEARAATAAEDVAAESANETDGRGSYSCVDYPFVGFCVWRYNSDGQLFLPYFHMEDKHLKHLCFSFVKSDLLDLPDTLISCSSVDAIAAGVLGLVWMGGMFTSGEVKNSSGGEISYYSGEIGYCS</sequence>
<name>A0A7J8XYH9_GOSAI</name>
<dbReference type="Gene3D" id="1.20.5.110">
    <property type="match status" value="1"/>
</dbReference>
<evidence type="ECO:0000313" key="2">
    <source>
        <dbReference type="Proteomes" id="UP000593577"/>
    </source>
</evidence>
<dbReference type="AlphaFoldDB" id="A0A7J8XYH9"/>
<accession>A0A7J8XYH9</accession>
<comment type="caution">
    <text evidence="1">The sequence shown here is derived from an EMBL/GenBank/DDBJ whole genome shotgun (WGS) entry which is preliminary data.</text>
</comment>
<dbReference type="Proteomes" id="UP000593577">
    <property type="component" value="Unassembled WGS sequence"/>
</dbReference>
<protein>
    <submittedName>
        <fullName evidence="1">Uncharacterized protein</fullName>
    </submittedName>
</protein>
<feature type="non-terminal residue" evidence="1">
    <location>
        <position position="1"/>
    </location>
</feature>
<keyword evidence="2" id="KW-1185">Reference proteome</keyword>
<evidence type="ECO:0000313" key="1">
    <source>
        <dbReference type="EMBL" id="MBA0692376.1"/>
    </source>
</evidence>
<gene>
    <name evidence="1" type="ORF">Goari_009944</name>
</gene>